<reference evidence="4 5" key="1">
    <citation type="submission" date="2019-03" db="EMBL/GenBank/DDBJ databases">
        <title>Genomic Encyclopedia of Type Strains, Phase IV (KMG-IV): sequencing the most valuable type-strain genomes for metagenomic binning, comparative biology and taxonomic classification.</title>
        <authorList>
            <person name="Goeker M."/>
        </authorList>
    </citation>
    <scope>NUCLEOTIDE SEQUENCE [LARGE SCALE GENOMIC DNA]</scope>
    <source>
        <strain evidence="4 5">DSM 45361</strain>
    </source>
</reference>
<dbReference type="SMART" id="SM00450">
    <property type="entry name" value="RHOD"/>
    <property type="match status" value="2"/>
</dbReference>
<dbReference type="PROSITE" id="PS50206">
    <property type="entry name" value="RHODANESE_3"/>
    <property type="match status" value="2"/>
</dbReference>
<sequence>MNAAPLPLISPADLAALLDGPQPPTVLDARWRLGGPPGRLAYDDIHVPGAVYLDLDTDLAAPPGAGGRHPLPDPGQLQAVLRAAGVRQDHLVVVYDDRDGSIAARAWWLLRWAGHAQVRVLDGGFTRWHDEGLPVTPEVPEPVPGDVVVRPGHMPVLDADAAAVLAKEGVLLDARAPERYRGDVEPIDPRAGHIPGARNAPFAAHTGADGRWKPAAELAERFTALGVSSGAPAGAYCGSGVTAASVVFAMEVAGVRTAEDPAALYVGSWSHWCTDPGRPVATGDQPN</sequence>
<dbReference type="InterPro" id="IPR036873">
    <property type="entry name" value="Rhodanese-like_dom_sf"/>
</dbReference>
<keyword evidence="5" id="KW-1185">Reference proteome</keyword>
<dbReference type="Pfam" id="PF00581">
    <property type="entry name" value="Rhodanese"/>
    <property type="match status" value="2"/>
</dbReference>
<feature type="domain" description="Rhodanese" evidence="3">
    <location>
        <begin position="20"/>
        <end position="137"/>
    </location>
</feature>
<comment type="caution">
    <text evidence="4">The sequence shown here is derived from an EMBL/GenBank/DDBJ whole genome shotgun (WGS) entry which is preliminary data.</text>
</comment>
<keyword evidence="2" id="KW-0677">Repeat</keyword>
<dbReference type="InterPro" id="IPR001763">
    <property type="entry name" value="Rhodanese-like_dom"/>
</dbReference>
<accession>A0A4R6S0C9</accession>
<dbReference type="CDD" id="cd01448">
    <property type="entry name" value="TST_Repeat_1"/>
    <property type="match status" value="1"/>
</dbReference>
<dbReference type="InterPro" id="IPR045078">
    <property type="entry name" value="TST/MPST-like"/>
</dbReference>
<dbReference type="PANTHER" id="PTHR11364">
    <property type="entry name" value="THIOSULFATE SULFERTANSFERASE"/>
    <property type="match status" value="1"/>
</dbReference>
<dbReference type="EMBL" id="SNXZ01000008">
    <property type="protein sequence ID" value="TDP92035.1"/>
    <property type="molecule type" value="Genomic_DNA"/>
</dbReference>
<evidence type="ECO:0000256" key="2">
    <source>
        <dbReference type="ARBA" id="ARBA00022737"/>
    </source>
</evidence>
<keyword evidence="1 4" id="KW-0808">Transferase</keyword>
<dbReference type="PROSITE" id="PS00380">
    <property type="entry name" value="RHODANESE_1"/>
    <property type="match status" value="1"/>
</dbReference>
<dbReference type="AlphaFoldDB" id="A0A4R6S0C9"/>
<feature type="domain" description="Rhodanese" evidence="3">
    <location>
        <begin position="165"/>
        <end position="281"/>
    </location>
</feature>
<dbReference type="RefSeq" id="WP_133853587.1">
    <property type="nucleotide sequence ID" value="NZ_SNXZ01000008.1"/>
</dbReference>
<evidence type="ECO:0000313" key="4">
    <source>
        <dbReference type="EMBL" id="TDP92035.1"/>
    </source>
</evidence>
<proteinExistence type="predicted"/>
<dbReference type="SUPFAM" id="SSF52821">
    <property type="entry name" value="Rhodanese/Cell cycle control phosphatase"/>
    <property type="match status" value="2"/>
</dbReference>
<gene>
    <name evidence="4" type="ORF">EV186_108248</name>
</gene>
<protein>
    <submittedName>
        <fullName evidence="4">Thiosulfate/3-mercaptopyruvate sulfurtransferase</fullName>
    </submittedName>
</protein>
<evidence type="ECO:0000256" key="1">
    <source>
        <dbReference type="ARBA" id="ARBA00022679"/>
    </source>
</evidence>
<dbReference type="GO" id="GO:0004792">
    <property type="term" value="F:thiosulfate-cyanide sulfurtransferase activity"/>
    <property type="evidence" value="ECO:0007669"/>
    <property type="project" value="InterPro"/>
</dbReference>
<dbReference type="PANTHER" id="PTHR11364:SF27">
    <property type="entry name" value="SULFURTRANSFERASE"/>
    <property type="match status" value="1"/>
</dbReference>
<name>A0A4R6S0C9_LABRH</name>
<dbReference type="CDD" id="cd01449">
    <property type="entry name" value="TST_Repeat_2"/>
    <property type="match status" value="1"/>
</dbReference>
<evidence type="ECO:0000259" key="3">
    <source>
        <dbReference type="PROSITE" id="PS50206"/>
    </source>
</evidence>
<evidence type="ECO:0000313" key="5">
    <source>
        <dbReference type="Proteomes" id="UP000295444"/>
    </source>
</evidence>
<organism evidence="4 5">
    <name type="scientific">Labedaea rhizosphaerae</name>
    <dbReference type="NCBI Taxonomy" id="598644"/>
    <lineage>
        <taxon>Bacteria</taxon>
        <taxon>Bacillati</taxon>
        <taxon>Actinomycetota</taxon>
        <taxon>Actinomycetes</taxon>
        <taxon>Pseudonocardiales</taxon>
        <taxon>Pseudonocardiaceae</taxon>
        <taxon>Labedaea</taxon>
    </lineage>
</organism>
<dbReference type="Proteomes" id="UP000295444">
    <property type="component" value="Unassembled WGS sequence"/>
</dbReference>
<dbReference type="Gene3D" id="3.40.250.10">
    <property type="entry name" value="Rhodanese-like domain"/>
    <property type="match status" value="2"/>
</dbReference>
<keyword evidence="4" id="KW-0670">Pyruvate</keyword>
<dbReference type="InterPro" id="IPR001307">
    <property type="entry name" value="Thiosulphate_STrfase_CS"/>
</dbReference>
<dbReference type="OrthoDB" id="9770030at2"/>